<dbReference type="InterPro" id="IPR016136">
    <property type="entry name" value="DNA_helicase_N/primase_C"/>
</dbReference>
<dbReference type="RefSeq" id="WP_159232343.1">
    <property type="nucleotide sequence ID" value="NZ_CACSIP010000025.1"/>
</dbReference>
<dbReference type="OrthoDB" id="4729843at2"/>
<protein>
    <submittedName>
        <fullName evidence="1">Uncharacterized protein</fullName>
    </submittedName>
</protein>
<dbReference type="Proteomes" id="UP000430146">
    <property type="component" value="Unassembled WGS sequence"/>
</dbReference>
<dbReference type="Gene3D" id="1.10.860.10">
    <property type="entry name" value="DNAb Helicase, Chain A"/>
    <property type="match status" value="1"/>
</dbReference>
<gene>
    <name evidence="1" type="ORF">AELLOGFF_04784</name>
</gene>
<name>A0A5S9R2A2_MYCVN</name>
<accession>A0A5S9R2A2</accession>
<dbReference type="EMBL" id="CACSIP010000025">
    <property type="protein sequence ID" value="CAA0126454.1"/>
    <property type="molecule type" value="Genomic_DNA"/>
</dbReference>
<evidence type="ECO:0000313" key="2">
    <source>
        <dbReference type="Proteomes" id="UP000430146"/>
    </source>
</evidence>
<proteinExistence type="predicted"/>
<sequence length="208" mass="23072">MTAAIQRPSLHLVDDVDDPTTAAPDIDTYDGWHADTVLAQWNPENQLVGSLMWLTTTQAQPLLQAVPATAIWHPTARWVYEIITTLVDGGQDPNPVAIMAAARTQPYSEALQPDQLPTAHQIKTVALYVFDAYRHAMTPDVAAGTYARDVLEEAYRRGFTQAGLRMQQLGETNAEPEALTAQFIAIRNELAELRRRAEATAKPGWWKP</sequence>
<reference evidence="1 2" key="1">
    <citation type="submission" date="2019-11" db="EMBL/GenBank/DDBJ databases">
        <authorList>
            <person name="Holert J."/>
        </authorList>
    </citation>
    <scope>NUCLEOTIDE SEQUENCE [LARGE SCALE GENOMIC DNA]</scope>
    <source>
        <strain evidence="1">BC8_1</strain>
    </source>
</reference>
<keyword evidence="2" id="KW-1185">Reference proteome</keyword>
<dbReference type="AlphaFoldDB" id="A0A5S9R2A2"/>
<organism evidence="1 2">
    <name type="scientific">Mycolicibacterium vanbaalenii</name>
    <name type="common">Mycobacterium vanbaalenii</name>
    <dbReference type="NCBI Taxonomy" id="110539"/>
    <lineage>
        <taxon>Bacteria</taxon>
        <taxon>Bacillati</taxon>
        <taxon>Actinomycetota</taxon>
        <taxon>Actinomycetes</taxon>
        <taxon>Mycobacteriales</taxon>
        <taxon>Mycobacteriaceae</taxon>
        <taxon>Mycolicibacterium</taxon>
    </lineage>
</organism>
<evidence type="ECO:0000313" key="1">
    <source>
        <dbReference type="EMBL" id="CAA0126454.1"/>
    </source>
</evidence>